<evidence type="ECO:0000256" key="1">
    <source>
        <dbReference type="ARBA" id="ARBA00007661"/>
    </source>
</evidence>
<dbReference type="SUPFAM" id="SSF55035">
    <property type="entry name" value="NAD-binding domain of HMG-CoA reductase"/>
    <property type="match status" value="1"/>
</dbReference>
<comment type="similarity">
    <text evidence="1">Belongs to the HMG-CoA reductase family.</text>
</comment>
<dbReference type="InterPro" id="IPR002202">
    <property type="entry name" value="HMG_CoA_Rdtase"/>
</dbReference>
<evidence type="ECO:0000256" key="2">
    <source>
        <dbReference type="ARBA" id="ARBA00023002"/>
    </source>
</evidence>
<dbReference type="InterPro" id="IPR023076">
    <property type="entry name" value="HMG_CoA_Rdtase_CS"/>
</dbReference>
<accession>D6PBZ1</accession>
<dbReference type="GO" id="GO:0015936">
    <property type="term" value="P:coenzyme A metabolic process"/>
    <property type="evidence" value="ECO:0007669"/>
    <property type="project" value="InterPro"/>
</dbReference>
<keyword evidence="2" id="KW-0560">Oxidoreductase</keyword>
<dbReference type="Gene3D" id="3.30.70.420">
    <property type="entry name" value="Hydroxymethylglutaryl-CoA reductase, class I/II, NAD/NADP-binding domain"/>
    <property type="match status" value="1"/>
</dbReference>
<dbReference type="GO" id="GO:0004420">
    <property type="term" value="F:hydroxymethylglutaryl-CoA reductase (NADPH) activity"/>
    <property type="evidence" value="ECO:0007669"/>
    <property type="project" value="InterPro"/>
</dbReference>
<dbReference type="PROSITE" id="PS50065">
    <property type="entry name" value="HMG_COA_REDUCTASE_4"/>
    <property type="match status" value="1"/>
</dbReference>
<protein>
    <submittedName>
        <fullName evidence="3">Putative 3 hydroxy 3 methylglutaryl coenzyme A reductase</fullName>
    </submittedName>
</protein>
<name>D6PBZ1_9ARCH</name>
<organism evidence="3">
    <name type="scientific">uncultured archaeon MedDCM-OCT-S08-C54</name>
    <dbReference type="NCBI Taxonomy" id="743098"/>
    <lineage>
        <taxon>Archaea</taxon>
        <taxon>environmental samples</taxon>
    </lineage>
</organism>
<proteinExistence type="inferred from homology"/>
<sequence length="206" mass="22206">MIENVVGTFPLPLGFAPNFQINDKDYIVPMAVEEPSVVAAATHMAKGARKMGGISASSDEPVMIGQIQLVNLKDPFKAKEDILNKKDEIVKLANEQDPILVKFGGGCKGIEVRVLDSQTGPMVITHLLVDCRDAMGANAVNTMAEAVAPRLETITGGRVYLRIISNLAIYRKTKATAIWPAEFLGGEEIVDGIIEALRLLALIHSV</sequence>
<dbReference type="PRINTS" id="PR00071">
    <property type="entry name" value="HMGCOARDTASE"/>
</dbReference>
<reference evidence="3" key="1">
    <citation type="journal article" date="2010" name="ISME J.">
        <title>Metagenome of the Mediterranean deep chlorophyll maximum studied by direct and fosmid library 454 pyrosequencing.</title>
        <authorList>
            <person name="Ghai R."/>
            <person name="Martin-Cuadrado A.B."/>
            <person name="Molto A.G."/>
            <person name="Heredia I.G."/>
            <person name="Cabrera R."/>
            <person name="Martin J."/>
            <person name="Verdu M."/>
            <person name="Deschamps P."/>
            <person name="Moreira D."/>
            <person name="Lopez-Garcia P."/>
            <person name="Mira A."/>
            <person name="Rodriguez-Valera F."/>
        </authorList>
    </citation>
    <scope>NUCLEOTIDE SEQUENCE</scope>
</reference>
<dbReference type="InterPro" id="IPR009029">
    <property type="entry name" value="HMG_CoA_Rdtase_sub-bd_dom_sf"/>
</dbReference>
<dbReference type="EMBL" id="GU942972">
    <property type="protein sequence ID" value="ADD93242.1"/>
    <property type="molecule type" value="Genomic_DNA"/>
</dbReference>
<dbReference type="PROSITE" id="PS00066">
    <property type="entry name" value="HMG_COA_REDUCTASE_1"/>
    <property type="match status" value="1"/>
</dbReference>
<dbReference type="PANTHER" id="PTHR10572:SF24">
    <property type="entry name" value="3-HYDROXY-3-METHYLGLUTARYL-COENZYME A REDUCTASE"/>
    <property type="match status" value="1"/>
</dbReference>
<dbReference type="PANTHER" id="PTHR10572">
    <property type="entry name" value="3-HYDROXY-3-METHYLGLUTARYL-COENZYME A REDUCTASE"/>
    <property type="match status" value="1"/>
</dbReference>
<evidence type="ECO:0000313" key="3">
    <source>
        <dbReference type="EMBL" id="ADD93242.1"/>
    </source>
</evidence>
<dbReference type="AlphaFoldDB" id="D6PBZ1"/>
<dbReference type="Pfam" id="PF00368">
    <property type="entry name" value="HMG-CoA_red"/>
    <property type="match status" value="1"/>
</dbReference>
<dbReference type="SUPFAM" id="SSF56542">
    <property type="entry name" value="Substrate-binding domain of HMG-CoA reductase"/>
    <property type="match status" value="1"/>
</dbReference>
<dbReference type="InterPro" id="IPR009023">
    <property type="entry name" value="HMG_CoA_Rdtase_NAD(P)-bd_sf"/>
</dbReference>